<reference evidence="2" key="1">
    <citation type="journal article" date="2019" name="Int. J. Syst. Evol. Microbiol.">
        <title>The Global Catalogue of Microorganisms (GCM) 10K type strain sequencing project: providing services to taxonomists for standard genome sequencing and annotation.</title>
        <authorList>
            <consortium name="The Broad Institute Genomics Platform"/>
            <consortium name="The Broad Institute Genome Sequencing Center for Infectious Disease"/>
            <person name="Wu L."/>
            <person name="Ma J."/>
        </authorList>
    </citation>
    <scope>NUCLEOTIDE SEQUENCE [LARGE SCALE GENOMIC DNA]</scope>
    <source>
        <strain evidence="2">KCTC 42875</strain>
    </source>
</reference>
<dbReference type="RefSeq" id="WP_386760232.1">
    <property type="nucleotide sequence ID" value="NZ_JBHRXK010000015.1"/>
</dbReference>
<gene>
    <name evidence="1" type="ORF">ACFOLC_15815</name>
</gene>
<dbReference type="Proteomes" id="UP001595740">
    <property type="component" value="Unassembled WGS sequence"/>
</dbReference>
<evidence type="ECO:0000313" key="1">
    <source>
        <dbReference type="EMBL" id="MFC3552471.1"/>
    </source>
</evidence>
<protein>
    <recommendedName>
        <fullName evidence="3">C2H2-type domain-containing protein</fullName>
    </recommendedName>
</protein>
<organism evidence="1 2">
    <name type="scientific">Lysobacter cavernae</name>
    <dbReference type="NCBI Taxonomy" id="1685901"/>
    <lineage>
        <taxon>Bacteria</taxon>
        <taxon>Pseudomonadati</taxon>
        <taxon>Pseudomonadota</taxon>
        <taxon>Gammaproteobacteria</taxon>
        <taxon>Lysobacterales</taxon>
        <taxon>Lysobacteraceae</taxon>
        <taxon>Lysobacter</taxon>
    </lineage>
</organism>
<evidence type="ECO:0000313" key="2">
    <source>
        <dbReference type="Proteomes" id="UP001595740"/>
    </source>
</evidence>
<sequence length="104" mass="11408">MQPAFNQPQGGYDAELLCPSCQSNYLHHHRVEVFERGEDQAHGIHLTVQDGAVSTDTSMANNPSSRRHGLVIHFECEICHTQSALSIAQHKGNTHVSFAGKGET</sequence>
<accession>A0ABV7RSA2</accession>
<keyword evidence="2" id="KW-1185">Reference proteome</keyword>
<evidence type="ECO:0008006" key="3">
    <source>
        <dbReference type="Google" id="ProtNLM"/>
    </source>
</evidence>
<name>A0ABV7RSA2_9GAMM</name>
<comment type="caution">
    <text evidence="1">The sequence shown here is derived from an EMBL/GenBank/DDBJ whole genome shotgun (WGS) entry which is preliminary data.</text>
</comment>
<dbReference type="EMBL" id="JBHRXK010000015">
    <property type="protein sequence ID" value="MFC3552471.1"/>
    <property type="molecule type" value="Genomic_DNA"/>
</dbReference>
<proteinExistence type="predicted"/>